<evidence type="ECO:0000256" key="1">
    <source>
        <dbReference type="ARBA" id="ARBA00022679"/>
    </source>
</evidence>
<feature type="domain" description="N-acetyltransferase" evidence="3">
    <location>
        <begin position="40"/>
        <end position="186"/>
    </location>
</feature>
<evidence type="ECO:0000259" key="3">
    <source>
        <dbReference type="PROSITE" id="PS51186"/>
    </source>
</evidence>
<dbReference type="Pfam" id="PF00583">
    <property type="entry name" value="Acetyltransf_1"/>
    <property type="match status" value="1"/>
</dbReference>
<name>A0A6G7Y7G5_9ACTN</name>
<evidence type="ECO:0000313" key="5">
    <source>
        <dbReference type="Proteomes" id="UP000501058"/>
    </source>
</evidence>
<keyword evidence="5" id="KW-1185">Reference proteome</keyword>
<dbReference type="RefSeq" id="WP_166233631.1">
    <property type="nucleotide sequence ID" value="NZ_CP049865.1"/>
</dbReference>
<dbReference type="PANTHER" id="PTHR43420:SF47">
    <property type="entry name" value="N-ACETYLTRANSFERASE DOMAIN-CONTAINING PROTEIN"/>
    <property type="match status" value="1"/>
</dbReference>
<dbReference type="AlphaFoldDB" id="A0A6G7Y7G5"/>
<keyword evidence="2" id="KW-0012">Acyltransferase</keyword>
<dbReference type="InterPro" id="IPR016181">
    <property type="entry name" value="Acyl_CoA_acyltransferase"/>
</dbReference>
<sequence length="190" mass="20286">MHHASIAPLTAADIDDTVRAHIAMQHVAYAHLADAGHAAALWESAPERRAAFAADLDAEAAAAEAGVEPEARHRIARSARGAVIGVASAFKGVGDWELHLFGDAHVPAGAQRCLDTLYVMPEVRGGGLGQELLDAVLPDHQDAYLWVIDGNAGAQRFYERNGFRLDGFGGRSGPEWGDLMMHRMVRTSAS</sequence>
<dbReference type="PROSITE" id="PS51186">
    <property type="entry name" value="GNAT"/>
    <property type="match status" value="1"/>
</dbReference>
<dbReference type="InterPro" id="IPR000182">
    <property type="entry name" value="GNAT_dom"/>
</dbReference>
<reference evidence="4 5" key="1">
    <citation type="submission" date="2020-03" db="EMBL/GenBank/DDBJ databases">
        <title>Propioniciclava sp. nov., isolated from Hydrophilus acuminatus.</title>
        <authorList>
            <person name="Hyun D.-W."/>
            <person name="Bae J.-W."/>
        </authorList>
    </citation>
    <scope>NUCLEOTIDE SEQUENCE [LARGE SCALE GENOMIC DNA]</scope>
    <source>
        <strain evidence="4 5">HDW11</strain>
    </source>
</reference>
<evidence type="ECO:0000256" key="2">
    <source>
        <dbReference type="ARBA" id="ARBA00023315"/>
    </source>
</evidence>
<accession>A0A6G7Y7G5</accession>
<gene>
    <name evidence="4" type="ORF">G7070_10090</name>
</gene>
<dbReference type="InterPro" id="IPR050680">
    <property type="entry name" value="YpeA/RimI_acetyltransf"/>
</dbReference>
<evidence type="ECO:0000313" key="4">
    <source>
        <dbReference type="EMBL" id="QIK72557.1"/>
    </source>
</evidence>
<dbReference type="SUPFAM" id="SSF55729">
    <property type="entry name" value="Acyl-CoA N-acyltransferases (Nat)"/>
    <property type="match status" value="1"/>
</dbReference>
<dbReference type="Proteomes" id="UP000501058">
    <property type="component" value="Chromosome"/>
</dbReference>
<dbReference type="PANTHER" id="PTHR43420">
    <property type="entry name" value="ACETYLTRANSFERASE"/>
    <property type="match status" value="1"/>
</dbReference>
<keyword evidence="1 4" id="KW-0808">Transferase</keyword>
<dbReference type="EMBL" id="CP049865">
    <property type="protein sequence ID" value="QIK72557.1"/>
    <property type="molecule type" value="Genomic_DNA"/>
</dbReference>
<organism evidence="4 5">
    <name type="scientific">Propioniciclava coleopterorum</name>
    <dbReference type="NCBI Taxonomy" id="2714937"/>
    <lineage>
        <taxon>Bacteria</taxon>
        <taxon>Bacillati</taxon>
        <taxon>Actinomycetota</taxon>
        <taxon>Actinomycetes</taxon>
        <taxon>Propionibacteriales</taxon>
        <taxon>Propionibacteriaceae</taxon>
        <taxon>Propioniciclava</taxon>
    </lineage>
</organism>
<proteinExistence type="predicted"/>
<dbReference type="Gene3D" id="3.40.630.30">
    <property type="match status" value="1"/>
</dbReference>
<dbReference type="GO" id="GO:0016747">
    <property type="term" value="F:acyltransferase activity, transferring groups other than amino-acyl groups"/>
    <property type="evidence" value="ECO:0007669"/>
    <property type="project" value="InterPro"/>
</dbReference>
<dbReference type="KEGG" id="prv:G7070_10090"/>
<protein>
    <submittedName>
        <fullName evidence="4">GNAT family N-acetyltransferase</fullName>
    </submittedName>
</protein>